<feature type="domain" description="Fatty acid desaturase" evidence="2">
    <location>
        <begin position="65"/>
        <end position="289"/>
    </location>
</feature>
<name>A0A6J6X266_9ZZZZ</name>
<dbReference type="InterPro" id="IPR005804">
    <property type="entry name" value="FA_desaturase_dom"/>
</dbReference>
<dbReference type="GO" id="GO:0006629">
    <property type="term" value="P:lipid metabolic process"/>
    <property type="evidence" value="ECO:0007669"/>
    <property type="project" value="InterPro"/>
</dbReference>
<keyword evidence="1" id="KW-0472">Membrane</keyword>
<feature type="transmembrane region" description="Helical" evidence="1">
    <location>
        <begin position="189"/>
        <end position="214"/>
    </location>
</feature>
<proteinExistence type="predicted"/>
<evidence type="ECO:0000259" key="2">
    <source>
        <dbReference type="Pfam" id="PF00487"/>
    </source>
</evidence>
<evidence type="ECO:0000313" key="3">
    <source>
        <dbReference type="EMBL" id="CAB4790125.1"/>
    </source>
</evidence>
<protein>
    <submittedName>
        <fullName evidence="3">Unannotated protein</fullName>
    </submittedName>
</protein>
<gene>
    <name evidence="3" type="ORF">UFOPK2975_00526</name>
</gene>
<evidence type="ECO:0000256" key="1">
    <source>
        <dbReference type="SAM" id="Phobius"/>
    </source>
</evidence>
<dbReference type="AlphaFoldDB" id="A0A6J6X266"/>
<organism evidence="3">
    <name type="scientific">freshwater metagenome</name>
    <dbReference type="NCBI Taxonomy" id="449393"/>
    <lineage>
        <taxon>unclassified sequences</taxon>
        <taxon>metagenomes</taxon>
        <taxon>ecological metagenomes</taxon>
    </lineage>
</organism>
<sequence>MVPDASVFTQIDGNEKILPNGHPTSQWRTELRHIPNFRNAISVTSIYVQTFFIIWVALELHNPITYVIAFPLMGRAHAQLLALMHESVHRLLFRNRKLNDFAGRWLLGYMSFVNTDGYRYVHMAHHREEFGPNEPDIPLYANYPITRASFWRKMRRDGLGSTGFRMLRGQFMSLFQTDPQQLNTQRKIFSLHAVLIILSVIFVNPWVYVMLWLVPYITVWRVMNRLRSIAEHGGLRADDDRRVTTHSVKQHLFSSFYFVPFNLGWHIAHHTDSGIPFRSLPKYHRQLQASGFVTDAYQYSSYLAIWRALRSRPEALASAK</sequence>
<keyword evidence="1" id="KW-1133">Transmembrane helix</keyword>
<accession>A0A6J6X266</accession>
<dbReference type="Pfam" id="PF00487">
    <property type="entry name" value="FA_desaturase"/>
    <property type="match status" value="1"/>
</dbReference>
<reference evidence="3" key="1">
    <citation type="submission" date="2020-05" db="EMBL/GenBank/DDBJ databases">
        <authorList>
            <person name="Chiriac C."/>
            <person name="Salcher M."/>
            <person name="Ghai R."/>
            <person name="Kavagutti S V."/>
        </authorList>
    </citation>
    <scope>NUCLEOTIDE SEQUENCE</scope>
</reference>
<keyword evidence="1" id="KW-0812">Transmembrane</keyword>
<dbReference type="EMBL" id="CAFAAG010000026">
    <property type="protein sequence ID" value="CAB4790125.1"/>
    <property type="molecule type" value="Genomic_DNA"/>
</dbReference>